<evidence type="ECO:0000256" key="8">
    <source>
        <dbReference type="SAM" id="Phobius"/>
    </source>
</evidence>
<keyword evidence="5 8" id="KW-0472">Membrane</keyword>
<dbReference type="PROSITE" id="PS50262">
    <property type="entry name" value="G_PROTEIN_RECEP_F1_2"/>
    <property type="match status" value="1"/>
</dbReference>
<comment type="caution">
    <text evidence="10">The sequence shown here is derived from an EMBL/GenBank/DDBJ whole genome shotgun (WGS) entry which is preliminary data.</text>
</comment>
<dbReference type="PANTHER" id="PTHR24240">
    <property type="entry name" value="OPSIN"/>
    <property type="match status" value="1"/>
</dbReference>
<accession>A0AAE0YF89</accession>
<comment type="subcellular location">
    <subcellularLocation>
        <location evidence="1">Membrane</location>
        <topology evidence="1">Multi-pass membrane protein</topology>
    </subcellularLocation>
</comment>
<protein>
    <recommendedName>
        <fullName evidence="9">G-protein coupled receptors family 1 profile domain-containing protein</fullName>
    </recommendedName>
</protein>
<dbReference type="EMBL" id="JAWDGP010006345">
    <property type="protein sequence ID" value="KAK3742684.1"/>
    <property type="molecule type" value="Genomic_DNA"/>
</dbReference>
<feature type="transmembrane region" description="Helical" evidence="8">
    <location>
        <begin position="162"/>
        <end position="182"/>
    </location>
</feature>
<reference evidence="10" key="1">
    <citation type="journal article" date="2023" name="G3 (Bethesda)">
        <title>A reference genome for the long-term kleptoplast-retaining sea slug Elysia crispata morphotype clarki.</title>
        <authorList>
            <person name="Eastman K.E."/>
            <person name="Pendleton A.L."/>
            <person name="Shaikh M.A."/>
            <person name="Suttiyut T."/>
            <person name="Ogas R."/>
            <person name="Tomko P."/>
            <person name="Gavelis G."/>
            <person name="Widhalm J.R."/>
            <person name="Wisecaver J.H."/>
        </authorList>
    </citation>
    <scope>NUCLEOTIDE SEQUENCE</scope>
    <source>
        <strain evidence="10">ECLA1</strain>
    </source>
</reference>
<dbReference type="SUPFAM" id="SSF81321">
    <property type="entry name" value="Family A G protein-coupled receptor-like"/>
    <property type="match status" value="1"/>
</dbReference>
<keyword evidence="2 8" id="KW-0812">Transmembrane</keyword>
<feature type="transmembrane region" description="Helical" evidence="8">
    <location>
        <begin position="278"/>
        <end position="303"/>
    </location>
</feature>
<dbReference type="GO" id="GO:0004930">
    <property type="term" value="F:G protein-coupled receptor activity"/>
    <property type="evidence" value="ECO:0007669"/>
    <property type="project" value="UniProtKB-KW"/>
</dbReference>
<dbReference type="InterPro" id="IPR050125">
    <property type="entry name" value="GPCR_opsins"/>
</dbReference>
<evidence type="ECO:0000313" key="11">
    <source>
        <dbReference type="Proteomes" id="UP001283361"/>
    </source>
</evidence>
<evidence type="ECO:0000256" key="6">
    <source>
        <dbReference type="ARBA" id="ARBA00023170"/>
    </source>
</evidence>
<evidence type="ECO:0000313" key="10">
    <source>
        <dbReference type="EMBL" id="KAK3742684.1"/>
    </source>
</evidence>
<feature type="domain" description="G-protein coupled receptors family 1 profile" evidence="9">
    <location>
        <begin position="55"/>
        <end position="339"/>
    </location>
</feature>
<gene>
    <name evidence="10" type="ORF">RRG08_025630</name>
</gene>
<feature type="transmembrane region" description="Helical" evidence="8">
    <location>
        <begin position="40"/>
        <end position="62"/>
    </location>
</feature>
<proteinExistence type="predicted"/>
<dbReference type="GO" id="GO:0016020">
    <property type="term" value="C:membrane"/>
    <property type="evidence" value="ECO:0007669"/>
    <property type="project" value="UniProtKB-SubCell"/>
</dbReference>
<evidence type="ECO:0000256" key="3">
    <source>
        <dbReference type="ARBA" id="ARBA00022989"/>
    </source>
</evidence>
<feature type="transmembrane region" description="Helical" evidence="8">
    <location>
        <begin position="74"/>
        <end position="96"/>
    </location>
</feature>
<keyword evidence="7" id="KW-0807">Transducer</keyword>
<evidence type="ECO:0000259" key="9">
    <source>
        <dbReference type="PROSITE" id="PS50262"/>
    </source>
</evidence>
<sequence length="361" mass="40337">MDEIRIGNFLGDNSTTDLTAPLEVTWILEVIARQIYNTSIFSGISFDVGIIGVIGNILVMIVYSKLGFVESIHISYVALAAVDLCSVVSIIGPALLRRVLLPFLNIHLQDLSLFTNVITGWPNMAFTRTSALITAWISLERCLCVTFPITFKIAVTRAVTKVVVMTIFVVGCVPIIFGYSGYSFQWDSDPEKNQTVLLVFNNQSNKLNLLNRIALILYGAIYPMLAWVTVSICTMVLVIKLKQSNQWRQRNARARITGQVRGRDEARMSIQKLRVTKTVVIVASLFIALSFPASVHLLLTLVMREKFANDGLYPYLFMAMSFITLVSNEINSCVNIFVFTAMGSKFRKALWQVLHITCSGN</sequence>
<evidence type="ECO:0000256" key="4">
    <source>
        <dbReference type="ARBA" id="ARBA00023040"/>
    </source>
</evidence>
<feature type="transmembrane region" description="Helical" evidence="8">
    <location>
        <begin position="315"/>
        <end position="338"/>
    </location>
</feature>
<dbReference type="Gene3D" id="1.20.1070.10">
    <property type="entry name" value="Rhodopsin 7-helix transmembrane proteins"/>
    <property type="match status" value="1"/>
</dbReference>
<keyword evidence="4" id="KW-0297">G-protein coupled receptor</keyword>
<evidence type="ECO:0000256" key="1">
    <source>
        <dbReference type="ARBA" id="ARBA00004141"/>
    </source>
</evidence>
<dbReference type="InterPro" id="IPR017452">
    <property type="entry name" value="GPCR_Rhodpsn_7TM"/>
</dbReference>
<feature type="transmembrane region" description="Helical" evidence="8">
    <location>
        <begin position="215"/>
        <end position="239"/>
    </location>
</feature>
<keyword evidence="3 8" id="KW-1133">Transmembrane helix</keyword>
<evidence type="ECO:0000256" key="5">
    <source>
        <dbReference type="ARBA" id="ARBA00023136"/>
    </source>
</evidence>
<name>A0AAE0YF89_9GAST</name>
<organism evidence="10 11">
    <name type="scientific">Elysia crispata</name>
    <name type="common">lettuce slug</name>
    <dbReference type="NCBI Taxonomy" id="231223"/>
    <lineage>
        <taxon>Eukaryota</taxon>
        <taxon>Metazoa</taxon>
        <taxon>Spiralia</taxon>
        <taxon>Lophotrochozoa</taxon>
        <taxon>Mollusca</taxon>
        <taxon>Gastropoda</taxon>
        <taxon>Heterobranchia</taxon>
        <taxon>Euthyneura</taxon>
        <taxon>Panpulmonata</taxon>
        <taxon>Sacoglossa</taxon>
        <taxon>Placobranchoidea</taxon>
        <taxon>Plakobranchidae</taxon>
        <taxon>Elysia</taxon>
    </lineage>
</organism>
<dbReference type="Proteomes" id="UP001283361">
    <property type="component" value="Unassembled WGS sequence"/>
</dbReference>
<dbReference type="InterPro" id="IPR000276">
    <property type="entry name" value="GPCR_Rhodpsn"/>
</dbReference>
<evidence type="ECO:0000256" key="7">
    <source>
        <dbReference type="ARBA" id="ARBA00023224"/>
    </source>
</evidence>
<evidence type="ECO:0000256" key="2">
    <source>
        <dbReference type="ARBA" id="ARBA00022692"/>
    </source>
</evidence>
<dbReference type="PRINTS" id="PR00237">
    <property type="entry name" value="GPCRRHODOPSN"/>
</dbReference>
<keyword evidence="6" id="KW-0675">Receptor</keyword>
<dbReference type="Pfam" id="PF00001">
    <property type="entry name" value="7tm_1"/>
    <property type="match status" value="1"/>
</dbReference>
<dbReference type="AlphaFoldDB" id="A0AAE0YF89"/>
<keyword evidence="11" id="KW-1185">Reference proteome</keyword>